<dbReference type="AlphaFoldDB" id="A0A0H4X4E1"/>
<reference evidence="1 2" key="1">
    <citation type="journal article" date="2016" name="PLoS ONE">
        <title>Complete Genome Sequence and Comparative Genomics of a Novel Myxobacterium Myxococcus hansupus.</title>
        <authorList>
            <person name="Sharma G."/>
            <person name="Narwani T."/>
            <person name="Subramanian S."/>
        </authorList>
    </citation>
    <scope>NUCLEOTIDE SEQUENCE [LARGE SCALE GENOMIC DNA]</scope>
    <source>
        <strain evidence="2">mixupus</strain>
    </source>
</reference>
<organism evidence="1 2">
    <name type="scientific">Pseudomyxococcus hansupus</name>
    <dbReference type="NCBI Taxonomy" id="1297742"/>
    <lineage>
        <taxon>Bacteria</taxon>
        <taxon>Pseudomonadati</taxon>
        <taxon>Myxococcota</taxon>
        <taxon>Myxococcia</taxon>
        <taxon>Myxococcales</taxon>
        <taxon>Cystobacterineae</taxon>
        <taxon>Myxococcaceae</taxon>
        <taxon>Pseudomyxococcus</taxon>
    </lineage>
</organism>
<keyword evidence="2" id="KW-1185">Reference proteome</keyword>
<gene>
    <name evidence="1" type="ORF">A176_007458</name>
</gene>
<dbReference type="eggNOG" id="ENOG5031715">
    <property type="taxonomic scope" value="Bacteria"/>
</dbReference>
<evidence type="ECO:0000313" key="1">
    <source>
        <dbReference type="EMBL" id="AKQ70546.1"/>
    </source>
</evidence>
<accession>A0A0H4X4E1</accession>
<sequence>MLRPGDTCSLDHPGHVVVQALRPSTFCLAQRLQVLRPRQPSPQATGVAVPE</sequence>
<dbReference type="KEGG" id="mym:A176_007458"/>
<dbReference type="PATRIC" id="fig|1297742.4.peg.7586"/>
<proteinExistence type="predicted"/>
<dbReference type="Proteomes" id="UP000009026">
    <property type="component" value="Chromosome"/>
</dbReference>
<protein>
    <submittedName>
        <fullName evidence="1">Uncharacterized protein</fullName>
    </submittedName>
</protein>
<name>A0A0H4X4E1_9BACT</name>
<evidence type="ECO:0000313" key="2">
    <source>
        <dbReference type="Proteomes" id="UP000009026"/>
    </source>
</evidence>
<dbReference type="EMBL" id="CP012109">
    <property type="protein sequence ID" value="AKQ70546.1"/>
    <property type="molecule type" value="Genomic_DNA"/>
</dbReference>